<dbReference type="Proteomes" id="UP001589793">
    <property type="component" value="Unassembled WGS sequence"/>
</dbReference>
<organism evidence="1 2">
    <name type="scientific">Brachybacterium hainanense</name>
    <dbReference type="NCBI Taxonomy" id="1541174"/>
    <lineage>
        <taxon>Bacteria</taxon>
        <taxon>Bacillati</taxon>
        <taxon>Actinomycetota</taxon>
        <taxon>Actinomycetes</taxon>
        <taxon>Micrococcales</taxon>
        <taxon>Dermabacteraceae</taxon>
        <taxon>Brachybacterium</taxon>
    </lineage>
</organism>
<comment type="caution">
    <text evidence="1">The sequence shown here is derived from an EMBL/GenBank/DDBJ whole genome shotgun (WGS) entry which is preliminary data.</text>
</comment>
<gene>
    <name evidence="1" type="ORF">ACFFF6_11160</name>
</gene>
<sequence>MAKSFKLPAGWYRSTVTDLVENTLPPLLGDLTVDNAWAYVYAITMWSENHRGKDYLHIVESDKLKTNAGRDLADRAADYLSTHLVPGSTCDPFALVDHIGAAYGNERSSQGFGPLQKKRDPNVTGAAFETSLQVIIGKLCGVTPSRTPDLHTLQGFELAPVGYHSKPDLVLFGPRDFRLLISTKWTLRKERIGTYLHESYFYRRRRPDLQIAFGVSEFQPNILRHLSTDPLVDRVYHVNKRMLLELYAPFSRIPAGAGVPPSTLTGDHANAKKYQRWLHMKEHLFDLTDLFADISALLNTPAQVLDPDADGRGVDPSPEELDD</sequence>
<dbReference type="EMBL" id="JBHLSV010000012">
    <property type="protein sequence ID" value="MFC0674514.1"/>
    <property type="molecule type" value="Genomic_DNA"/>
</dbReference>
<protein>
    <recommendedName>
        <fullName evidence="3">Restriction endonuclease</fullName>
    </recommendedName>
</protein>
<evidence type="ECO:0000313" key="2">
    <source>
        <dbReference type="Proteomes" id="UP001589793"/>
    </source>
</evidence>
<evidence type="ECO:0000313" key="1">
    <source>
        <dbReference type="EMBL" id="MFC0674514.1"/>
    </source>
</evidence>
<evidence type="ECO:0008006" key="3">
    <source>
        <dbReference type="Google" id="ProtNLM"/>
    </source>
</evidence>
<name>A0ABV6RD73_9MICO</name>
<reference evidence="1 2" key="1">
    <citation type="submission" date="2024-09" db="EMBL/GenBank/DDBJ databases">
        <authorList>
            <person name="Sun Q."/>
            <person name="Mori K."/>
        </authorList>
    </citation>
    <scope>NUCLEOTIDE SEQUENCE [LARGE SCALE GENOMIC DNA]</scope>
    <source>
        <strain evidence="1 2">CICC 10874</strain>
    </source>
</reference>
<keyword evidence="2" id="KW-1185">Reference proteome</keyword>
<accession>A0ABV6RD73</accession>
<dbReference type="RefSeq" id="WP_376980678.1">
    <property type="nucleotide sequence ID" value="NZ_JBHLSV010000012.1"/>
</dbReference>
<proteinExistence type="predicted"/>